<dbReference type="Gene3D" id="2.40.160.130">
    <property type="entry name" value="Capsule assembly protein Wzi"/>
    <property type="match status" value="1"/>
</dbReference>
<feature type="chain" id="PRO_5044737389" description="Capsule assembly Wzi family protein" evidence="1">
    <location>
        <begin position="22"/>
        <end position="487"/>
    </location>
</feature>
<evidence type="ECO:0000313" key="3">
    <source>
        <dbReference type="EMBL" id="GGH25662.1"/>
    </source>
</evidence>
<dbReference type="InterPro" id="IPR026950">
    <property type="entry name" value="Caps_assemb_Wzi"/>
</dbReference>
<feature type="signal peptide" evidence="1">
    <location>
        <begin position="1"/>
        <end position="21"/>
    </location>
</feature>
<evidence type="ECO:0000313" key="5">
    <source>
        <dbReference type="Proteomes" id="UP000652691"/>
    </source>
</evidence>
<keyword evidence="4" id="KW-1185">Reference proteome</keyword>
<reference evidence="2 4" key="1">
    <citation type="submission" date="2013-02" db="EMBL/GenBank/DDBJ databases">
        <title>The Genome Sequence of Acinetobacter sp. NIPH 3623.</title>
        <authorList>
            <consortium name="The Broad Institute Genome Sequencing Platform"/>
            <consortium name="The Broad Institute Genome Sequencing Center for Infectious Disease"/>
            <person name="Cerqueira G."/>
            <person name="Feldgarden M."/>
            <person name="Courvalin P."/>
            <person name="Perichon B."/>
            <person name="Grillot-Courvalin C."/>
            <person name="Clermont D."/>
            <person name="Rocha E."/>
            <person name="Yoon E.-J."/>
            <person name="Nemec A."/>
            <person name="Walker B."/>
            <person name="Young S.K."/>
            <person name="Zeng Q."/>
            <person name="Gargeya S."/>
            <person name="Fitzgerald M."/>
            <person name="Haas B."/>
            <person name="Abouelleil A."/>
            <person name="Alvarado L."/>
            <person name="Arachchi H.M."/>
            <person name="Berlin A.M."/>
            <person name="Chapman S.B."/>
            <person name="Dewar J."/>
            <person name="Goldberg J."/>
            <person name="Griggs A."/>
            <person name="Gujja S."/>
            <person name="Hansen M."/>
            <person name="Howarth C."/>
            <person name="Imamovic A."/>
            <person name="Larimer J."/>
            <person name="McCowan C."/>
            <person name="Murphy C."/>
            <person name="Neiman D."/>
            <person name="Pearson M."/>
            <person name="Priest M."/>
            <person name="Roberts A."/>
            <person name="Saif S."/>
            <person name="Shea T."/>
            <person name="Sisk P."/>
            <person name="Sykes S."/>
            <person name="Wortman J."/>
            <person name="Nusbaum C."/>
            <person name="Birren B."/>
        </authorList>
    </citation>
    <scope>NUCLEOTIDE SEQUENCE [LARGE SCALE GENOMIC DNA]</scope>
    <source>
        <strain evidence="2 4">NIPH 3623</strain>
    </source>
</reference>
<evidence type="ECO:0000313" key="4">
    <source>
        <dbReference type="Proteomes" id="UP000013200"/>
    </source>
</evidence>
<evidence type="ECO:0000256" key="1">
    <source>
        <dbReference type="SAM" id="SignalP"/>
    </source>
</evidence>
<dbReference type="Proteomes" id="UP000013200">
    <property type="component" value="Unassembled WGS sequence"/>
</dbReference>
<dbReference type="GeneID" id="80102832"/>
<dbReference type="PATRIC" id="fig|1217698.3.peg.2991"/>
<dbReference type="InterPro" id="IPR038636">
    <property type="entry name" value="Wzi_sf"/>
</dbReference>
<dbReference type="HOGENOM" id="CLU_042404_0_0_6"/>
<proteinExistence type="predicted"/>
<name>N9RGF3_9GAMM</name>
<dbReference type="Pfam" id="PF14052">
    <property type="entry name" value="Caps_assemb_Wzi"/>
    <property type="match status" value="1"/>
</dbReference>
<evidence type="ECO:0008006" key="6">
    <source>
        <dbReference type="Google" id="ProtNLM"/>
    </source>
</evidence>
<gene>
    <name evidence="2" type="ORF">F888_03063</name>
    <name evidence="3" type="ORF">GCM10007354_02540</name>
</gene>
<dbReference type="EMBL" id="APSA01000007">
    <property type="protein sequence ID" value="ENX37720.1"/>
    <property type="molecule type" value="Genomic_DNA"/>
</dbReference>
<dbReference type="AlphaFoldDB" id="N9RGF3"/>
<dbReference type="RefSeq" id="WP_005287857.1">
    <property type="nucleotide sequence ID" value="NZ_BMDA01000001.1"/>
</dbReference>
<organism evidence="2 4">
    <name type="scientific">Acinetobacter courvalinii</name>
    <dbReference type="NCBI Taxonomy" id="280147"/>
    <lineage>
        <taxon>Bacteria</taxon>
        <taxon>Pseudomonadati</taxon>
        <taxon>Pseudomonadota</taxon>
        <taxon>Gammaproteobacteria</taxon>
        <taxon>Moraxellales</taxon>
        <taxon>Moraxellaceae</taxon>
        <taxon>Acinetobacter</taxon>
    </lineage>
</organism>
<protein>
    <recommendedName>
        <fullName evidence="6">Capsule assembly Wzi family protein</fullName>
    </recommendedName>
</protein>
<keyword evidence="1" id="KW-0732">Signal</keyword>
<dbReference type="EMBL" id="BMDA01000001">
    <property type="protein sequence ID" value="GGH25662.1"/>
    <property type="molecule type" value="Genomic_DNA"/>
</dbReference>
<reference evidence="3 5" key="2">
    <citation type="journal article" date="2014" name="Int. J. Syst. Evol. Microbiol.">
        <title>Complete genome sequence of Corynebacterium casei LMG S-19264T (=DSM 44701T), isolated from a smear-ripened cheese.</title>
        <authorList>
            <consortium name="US DOE Joint Genome Institute (JGI-PGF)"/>
            <person name="Walter F."/>
            <person name="Albersmeier A."/>
            <person name="Kalinowski J."/>
            <person name="Ruckert C."/>
        </authorList>
    </citation>
    <scope>NUCLEOTIDE SEQUENCE [LARGE SCALE GENOMIC DNA]</scope>
    <source>
        <strain evidence="3 5">CCM 8635</strain>
    </source>
</reference>
<sequence length="487" mass="53374">MFLKKSLCIALFAALSSPVFAQGLVLNDENLRTDLNWLNQQGVIQISTSTWPMSGDEIQHALSQAKVSNNTQQKVINSVLNALQADNATVKVGLHAGTDLKTVPQAFGDNQKSQYQIAAEFNAGGENWDAKLRVNGEKDPLIDNGHDANVEGSYIAGKLWNQWVIAGQIPTYWGPGHDGSLIRGDASRPVYGVTVQRAVQNAFETKWLSWIGPWQYQAFAGQLDDYKAVPDTKLIGLRFTAQPLPYLEFGASRAIQIGGKGQPNSFKAYWNAMIGKDNGCDDSGCVGDDNASNQIAGFDGRLLLQPVLNLPVSLYTQFVGEDEAGGLPAKYMYLAGADFSSSYNNMPYQLYAEWADTRTNGEAKGISYSHHQYTDGYYQHGFPLGHAMGGDGQMYSVGGDIRFDVMNRLGGRVIYAKVSQTQRVQDNNAAFPEADTIKGLDLTWTHYLKPTIPLKVNGWVSDSDRDGRDGGVSVGVEIPLETKMFRF</sequence>
<evidence type="ECO:0000313" key="2">
    <source>
        <dbReference type="EMBL" id="ENX37720.1"/>
    </source>
</evidence>
<accession>N9RGF3</accession>
<comment type="caution">
    <text evidence="2">The sequence shown here is derived from an EMBL/GenBank/DDBJ whole genome shotgun (WGS) entry which is preliminary data.</text>
</comment>
<dbReference type="Proteomes" id="UP000652691">
    <property type="component" value="Unassembled WGS sequence"/>
</dbReference>
<reference evidence="3" key="3">
    <citation type="submission" date="2024-03" db="EMBL/GenBank/DDBJ databases">
        <authorList>
            <person name="Sun Q."/>
            <person name="Sedlacek I."/>
        </authorList>
    </citation>
    <scope>NUCLEOTIDE SEQUENCE</scope>
    <source>
        <strain evidence="3">CCM 8635</strain>
    </source>
</reference>
<dbReference type="STRING" id="1217698.F888_03063"/>